<feature type="domain" description="RNA polymerase sigma factor 70 region 4 type 2" evidence="5">
    <location>
        <begin position="111"/>
        <end position="162"/>
    </location>
</feature>
<keyword evidence="8" id="KW-1185">Reference proteome</keyword>
<evidence type="ECO:0000259" key="6">
    <source>
        <dbReference type="Pfam" id="PF22029"/>
    </source>
</evidence>
<dbReference type="Pfam" id="PF08281">
    <property type="entry name" value="Sigma70_r4_2"/>
    <property type="match status" value="1"/>
</dbReference>
<reference evidence="7" key="1">
    <citation type="submission" date="2023-07" db="EMBL/GenBank/DDBJ databases">
        <title>Bacterial whole genome sequence for Sphingobium sp. HBC34.</title>
        <authorList>
            <person name="Le V."/>
            <person name="Ko S.-R."/>
            <person name="Ahn C.-Y."/>
            <person name="Oh H.-M."/>
        </authorList>
    </citation>
    <scope>NUCLEOTIDE SEQUENCE</scope>
    <source>
        <strain evidence="7">HBC34</strain>
    </source>
</reference>
<evidence type="ECO:0000259" key="5">
    <source>
        <dbReference type="Pfam" id="PF08281"/>
    </source>
</evidence>
<dbReference type="Gene3D" id="1.10.10.10">
    <property type="entry name" value="Winged helix-like DNA-binding domain superfamily/Winged helix DNA-binding domain"/>
    <property type="match status" value="1"/>
</dbReference>
<evidence type="ECO:0000256" key="3">
    <source>
        <dbReference type="ARBA" id="ARBA00023082"/>
    </source>
</evidence>
<dbReference type="RefSeq" id="WP_304534367.1">
    <property type="nucleotide sequence ID" value="NZ_JAUQOM010000001.1"/>
</dbReference>
<accession>A0ABT8ZH14</accession>
<dbReference type="CDD" id="cd06171">
    <property type="entry name" value="Sigma70_r4"/>
    <property type="match status" value="1"/>
</dbReference>
<evidence type="ECO:0000256" key="2">
    <source>
        <dbReference type="ARBA" id="ARBA00023015"/>
    </source>
</evidence>
<evidence type="ECO:0000313" key="8">
    <source>
        <dbReference type="Proteomes" id="UP001176471"/>
    </source>
</evidence>
<dbReference type="InterPro" id="IPR036388">
    <property type="entry name" value="WH-like_DNA-bd_sf"/>
</dbReference>
<dbReference type="Pfam" id="PF22029">
    <property type="entry name" value="PhyR_sigma2"/>
    <property type="match status" value="1"/>
</dbReference>
<evidence type="ECO:0000256" key="1">
    <source>
        <dbReference type="ARBA" id="ARBA00010641"/>
    </source>
</evidence>
<dbReference type="SUPFAM" id="SSF88659">
    <property type="entry name" value="Sigma3 and sigma4 domains of RNA polymerase sigma factors"/>
    <property type="match status" value="1"/>
</dbReference>
<dbReference type="InterPro" id="IPR013325">
    <property type="entry name" value="RNA_pol_sigma_r2"/>
</dbReference>
<dbReference type="EMBL" id="JAUQOM010000001">
    <property type="protein sequence ID" value="MDO7833837.1"/>
    <property type="molecule type" value="Genomic_DNA"/>
</dbReference>
<sequence length="174" mass="19388">MMARRDDAPPDLNDQIVALLPRLRRFCVVMARSRDGGDDLCQATVERALSRRHLFDPGTRLDSWMYRIAQNLHVDRARRVKTRGQEIDVDEMASVKGDDGVRIVEQRSALERARAAIARLPDDQRALMALVVFDGKSYGEAAGLLDIPIGTVMSRLARARRAIDAYVNGTDGNG</sequence>
<dbReference type="InterPro" id="IPR014284">
    <property type="entry name" value="RNA_pol_sigma-70_dom"/>
</dbReference>
<organism evidence="7 8">
    <name type="scientific">Sphingobium cyanobacteriorum</name>
    <dbReference type="NCBI Taxonomy" id="3063954"/>
    <lineage>
        <taxon>Bacteria</taxon>
        <taxon>Pseudomonadati</taxon>
        <taxon>Pseudomonadota</taxon>
        <taxon>Alphaproteobacteria</taxon>
        <taxon>Sphingomonadales</taxon>
        <taxon>Sphingomonadaceae</taxon>
        <taxon>Sphingobium</taxon>
    </lineage>
</organism>
<dbReference type="PANTHER" id="PTHR43133:SF25">
    <property type="entry name" value="RNA POLYMERASE SIGMA FACTOR RFAY-RELATED"/>
    <property type="match status" value="1"/>
</dbReference>
<dbReference type="InterPro" id="IPR039425">
    <property type="entry name" value="RNA_pol_sigma-70-like"/>
</dbReference>
<comment type="caution">
    <text evidence="7">The sequence shown here is derived from an EMBL/GenBank/DDBJ whole genome shotgun (WGS) entry which is preliminary data.</text>
</comment>
<feature type="domain" description="PhyR sigma2" evidence="6">
    <location>
        <begin position="16"/>
        <end position="68"/>
    </location>
</feature>
<evidence type="ECO:0000313" key="7">
    <source>
        <dbReference type="EMBL" id="MDO7833837.1"/>
    </source>
</evidence>
<gene>
    <name evidence="7" type="ORF">Q4610_02155</name>
</gene>
<dbReference type="PANTHER" id="PTHR43133">
    <property type="entry name" value="RNA POLYMERASE ECF-TYPE SIGMA FACTO"/>
    <property type="match status" value="1"/>
</dbReference>
<dbReference type="SUPFAM" id="SSF88946">
    <property type="entry name" value="Sigma2 domain of RNA polymerase sigma factors"/>
    <property type="match status" value="1"/>
</dbReference>
<keyword evidence="3" id="KW-0731">Sigma factor</keyword>
<dbReference type="InterPro" id="IPR053866">
    <property type="entry name" value="PhyR_sigma2"/>
</dbReference>
<keyword evidence="4" id="KW-0804">Transcription</keyword>
<protein>
    <submittedName>
        <fullName evidence="7">RNA polymerase sigma factor</fullName>
    </submittedName>
</protein>
<dbReference type="InterPro" id="IPR013249">
    <property type="entry name" value="RNA_pol_sigma70_r4_t2"/>
</dbReference>
<evidence type="ECO:0000256" key="4">
    <source>
        <dbReference type="ARBA" id="ARBA00023163"/>
    </source>
</evidence>
<comment type="similarity">
    <text evidence="1">Belongs to the sigma-70 factor family. ECF subfamily.</text>
</comment>
<name>A0ABT8ZH14_9SPHN</name>
<dbReference type="InterPro" id="IPR013324">
    <property type="entry name" value="RNA_pol_sigma_r3/r4-like"/>
</dbReference>
<dbReference type="Proteomes" id="UP001176471">
    <property type="component" value="Unassembled WGS sequence"/>
</dbReference>
<keyword evidence="2" id="KW-0805">Transcription regulation</keyword>
<dbReference type="NCBIfam" id="TIGR02937">
    <property type="entry name" value="sigma70-ECF"/>
    <property type="match status" value="1"/>
</dbReference>
<dbReference type="Gene3D" id="1.10.1740.10">
    <property type="match status" value="1"/>
</dbReference>
<proteinExistence type="inferred from homology"/>